<name>A0ABM7DTJ3_9GAMM</name>
<keyword evidence="2" id="KW-1185">Reference proteome</keyword>
<dbReference type="Proteomes" id="UP000278437">
    <property type="component" value="Chromosome"/>
</dbReference>
<reference evidence="2" key="1">
    <citation type="submission" date="2017-03" db="EMBL/GenBank/DDBJ databases">
        <title>Full genome sequence of a non-lethal Shewanella isolate that potentiates virulence of Vibio parahaemolyticus causing acute hepatopancreatic necrosis disease (AHPND) in shrimp.</title>
        <authorList>
            <person name="Prachumwat A."/>
            <person name="Sritunyalucksana K."/>
        </authorList>
    </citation>
    <scope>NUCLEOTIDE SEQUENCE [LARGE SCALE GENOMIC DNA]</scope>
    <source>
        <strain evidence="2">TH2012</strain>
    </source>
</reference>
<accession>A0ABM7DTJ3</accession>
<evidence type="ECO:0000313" key="1">
    <source>
        <dbReference type="EMBL" id="AZQ13033.1"/>
    </source>
</evidence>
<proteinExistence type="predicted"/>
<evidence type="ECO:0000313" key="2">
    <source>
        <dbReference type="Proteomes" id="UP000278437"/>
    </source>
</evidence>
<dbReference type="RefSeq" id="WP_126169150.1">
    <property type="nucleotide sequence ID" value="NZ_CP020373.1"/>
</dbReference>
<evidence type="ECO:0008006" key="3">
    <source>
        <dbReference type="Google" id="ProtNLM"/>
    </source>
</evidence>
<protein>
    <recommendedName>
        <fullName evidence="3">Lipoprotein</fullName>
    </recommendedName>
</protein>
<organism evidence="1 2">
    <name type="scientific">Shewanella khirikhana</name>
    <dbReference type="NCBI Taxonomy" id="1965282"/>
    <lineage>
        <taxon>Bacteria</taxon>
        <taxon>Pseudomonadati</taxon>
        <taxon>Pseudomonadota</taxon>
        <taxon>Gammaproteobacteria</taxon>
        <taxon>Alteromonadales</taxon>
        <taxon>Shewanellaceae</taxon>
        <taxon>Shewanella</taxon>
    </lineage>
</organism>
<gene>
    <name evidence="1" type="ORF">STH12_03999</name>
</gene>
<sequence length="225" mass="25533">MRYIVIAVVLVPFLIALFCSQNLKRESVLYLNVSVKLNKYFDRNTDNEVSSAYNFDTISDRMTHLNGRAGELTLVASQQSQDPSVGMIEVYEDKFKLSFPADDNTIMQLPKTPEQMSQGFPSENQSNKFVDHSATLTFLSKEGIEARLVSGVEVSFDSYTSPKCWIQYRERESGSWFFISESDQPIIPLHVMDLQSGVTDTDCSSVLVNAWGRKVIELTIRFSNR</sequence>
<dbReference type="EMBL" id="CP020373">
    <property type="protein sequence ID" value="AZQ13033.1"/>
    <property type="molecule type" value="Genomic_DNA"/>
</dbReference>